<evidence type="ECO:0000259" key="4">
    <source>
        <dbReference type="Pfam" id="PF07992"/>
    </source>
</evidence>
<dbReference type="InterPro" id="IPR023753">
    <property type="entry name" value="FAD/NAD-binding_dom"/>
</dbReference>
<dbReference type="GO" id="GO:0016491">
    <property type="term" value="F:oxidoreductase activity"/>
    <property type="evidence" value="ECO:0007669"/>
    <property type="project" value="InterPro"/>
</dbReference>
<organism evidence="5">
    <name type="scientific">Paenibacillus polymyxa</name>
    <name type="common">Bacillus polymyxa</name>
    <dbReference type="NCBI Taxonomy" id="1406"/>
    <lineage>
        <taxon>Bacteria</taxon>
        <taxon>Bacillati</taxon>
        <taxon>Bacillota</taxon>
        <taxon>Bacilli</taxon>
        <taxon>Bacillales</taxon>
        <taxon>Paenibacillaceae</taxon>
        <taxon>Paenibacillus</taxon>
    </lineage>
</organism>
<evidence type="ECO:0000256" key="1">
    <source>
        <dbReference type="ARBA" id="ARBA00001974"/>
    </source>
</evidence>
<dbReference type="AlphaFoldDB" id="A0AAE9Q0G1"/>
<accession>A0AAE9Q0G1</accession>
<name>A0AAE9Q0G1_PAEPO</name>
<keyword evidence="2" id="KW-0285">Flavoprotein</keyword>
<dbReference type="Pfam" id="PF07992">
    <property type="entry name" value="Pyr_redox_2"/>
    <property type="match status" value="1"/>
</dbReference>
<gene>
    <name evidence="5" type="ORF">MF626_06785</name>
</gene>
<dbReference type="EMBL" id="CP097770">
    <property type="protein sequence ID" value="UZP76215.1"/>
    <property type="molecule type" value="Genomic_DNA"/>
</dbReference>
<keyword evidence="3" id="KW-0274">FAD</keyword>
<reference evidence="5" key="1">
    <citation type="submission" date="2022-11" db="EMBL/GenBank/DDBJ databases">
        <authorList>
            <person name="Vasilchenko N.G."/>
            <person name="Prazdnova E.V."/>
            <person name="Gorovtsov A.V."/>
            <person name="Chistyakov V.A."/>
            <person name="Pak M.L."/>
        </authorList>
    </citation>
    <scope>NUCLEOTIDE SEQUENCE</scope>
    <source>
        <strain evidence="5">R 4.5</strain>
    </source>
</reference>
<dbReference type="InterPro" id="IPR050260">
    <property type="entry name" value="FAD-bd_OxRdtase"/>
</dbReference>
<dbReference type="PANTHER" id="PTHR43429:SF3">
    <property type="entry name" value="NITRITE REDUCTASE [NAD(P)H]"/>
    <property type="match status" value="1"/>
</dbReference>
<dbReference type="PANTHER" id="PTHR43429">
    <property type="entry name" value="PYRIDINE NUCLEOTIDE-DISULFIDE OXIDOREDUCTASE DOMAIN-CONTAINING"/>
    <property type="match status" value="1"/>
</dbReference>
<protein>
    <submittedName>
        <fullName evidence="5">FAD-dependent oxidoreductase</fullName>
    </submittedName>
</protein>
<feature type="domain" description="FAD/NAD(P)-binding" evidence="4">
    <location>
        <begin position="22"/>
        <end position="171"/>
    </location>
</feature>
<dbReference type="PRINTS" id="PR00368">
    <property type="entry name" value="FADPNR"/>
</dbReference>
<comment type="cofactor">
    <cofactor evidence="1">
        <name>FAD</name>
        <dbReference type="ChEBI" id="CHEBI:57692"/>
    </cofactor>
</comment>
<evidence type="ECO:0000313" key="5">
    <source>
        <dbReference type="EMBL" id="UZP76215.1"/>
    </source>
</evidence>
<evidence type="ECO:0000256" key="3">
    <source>
        <dbReference type="ARBA" id="ARBA00022827"/>
    </source>
</evidence>
<evidence type="ECO:0000256" key="2">
    <source>
        <dbReference type="ARBA" id="ARBA00022630"/>
    </source>
</evidence>
<dbReference type="InterPro" id="IPR036188">
    <property type="entry name" value="FAD/NAD-bd_sf"/>
</dbReference>
<proteinExistence type="predicted"/>
<sequence>MEKGFFCLILFGEWGWFNMMKKLVVVGNGMAGIKCVEEILDLEPERFQITIFGAEPRPGYNRVLLSKMLQEESSFKHIVTHDWDWYEENGVKLYAGERVCGIDVAAGMVETESGMKEPYDMLILATGSLPFMPPIPGARKQGVIAFRDVNDCETMARYAKTYRKATVIGGGC</sequence>
<dbReference type="SUPFAM" id="SSF51905">
    <property type="entry name" value="FAD/NAD(P)-binding domain"/>
    <property type="match status" value="1"/>
</dbReference>
<dbReference type="Gene3D" id="3.50.50.60">
    <property type="entry name" value="FAD/NAD(P)-binding domain"/>
    <property type="match status" value="2"/>
</dbReference>